<feature type="compositionally biased region" description="Low complexity" evidence="1">
    <location>
        <begin position="226"/>
        <end position="242"/>
    </location>
</feature>
<comment type="caution">
    <text evidence="2">The sequence shown here is derived from an EMBL/GenBank/DDBJ whole genome shotgun (WGS) entry which is preliminary data.</text>
</comment>
<evidence type="ECO:0000313" key="3">
    <source>
        <dbReference type="Proteomes" id="UP001150925"/>
    </source>
</evidence>
<gene>
    <name evidence="2" type="ORF">IWQ62_005559</name>
</gene>
<name>A0A9W8AM04_9FUNG</name>
<organism evidence="2 3">
    <name type="scientific">Dispira parvispora</name>
    <dbReference type="NCBI Taxonomy" id="1520584"/>
    <lineage>
        <taxon>Eukaryota</taxon>
        <taxon>Fungi</taxon>
        <taxon>Fungi incertae sedis</taxon>
        <taxon>Zoopagomycota</taxon>
        <taxon>Kickxellomycotina</taxon>
        <taxon>Dimargaritomycetes</taxon>
        <taxon>Dimargaritales</taxon>
        <taxon>Dimargaritaceae</taxon>
        <taxon>Dispira</taxon>
    </lineage>
</organism>
<protein>
    <submittedName>
        <fullName evidence="2">Uncharacterized protein</fullName>
    </submittedName>
</protein>
<keyword evidence="3" id="KW-1185">Reference proteome</keyword>
<proteinExistence type="predicted"/>
<dbReference type="Proteomes" id="UP001150925">
    <property type="component" value="Unassembled WGS sequence"/>
</dbReference>
<evidence type="ECO:0000313" key="2">
    <source>
        <dbReference type="EMBL" id="KAJ1955314.1"/>
    </source>
</evidence>
<evidence type="ECO:0000256" key="1">
    <source>
        <dbReference type="SAM" id="MobiDB-lite"/>
    </source>
</evidence>
<accession>A0A9W8AM04</accession>
<reference evidence="2" key="1">
    <citation type="submission" date="2022-07" db="EMBL/GenBank/DDBJ databases">
        <title>Phylogenomic reconstructions and comparative analyses of Kickxellomycotina fungi.</title>
        <authorList>
            <person name="Reynolds N.K."/>
            <person name="Stajich J.E."/>
            <person name="Barry K."/>
            <person name="Grigoriev I.V."/>
            <person name="Crous P."/>
            <person name="Smith M.E."/>
        </authorList>
    </citation>
    <scope>NUCLEOTIDE SEQUENCE</scope>
    <source>
        <strain evidence="2">RSA 1196</strain>
    </source>
</reference>
<feature type="compositionally biased region" description="Low complexity" evidence="1">
    <location>
        <begin position="188"/>
        <end position="206"/>
    </location>
</feature>
<dbReference type="AlphaFoldDB" id="A0A9W8AM04"/>
<sequence length="392" mass="42765">MTLKPLSIKLPSSVGGRINIVKAHLMGLWSIRHPENLPVAQFTPLQDSIQVNLTNSQAIVELAASPLQYSGQVFPWHTPLGLAIPIVLSQVPHSVAPHRLNAAARQYGTITNLSQWKCPDGYPLSHWQGLLHLKEGETIPDHLLLHGIPTPVKISPAHKARICKHCDMVTDLPTCPCRDQASFLEVTMEGDTTGPTSTTPTTAKNTMAHSTPSSTMAENLPPLPSPLALSPMPLEPAAMLETPLPPPPTATNGPPESESPTRITENPHSEELMETAPPLPTQQSSPLVPEEPAPQDATPPSHRTRSHPYNLKPRTLPLRQKIRHKLTPRPCERSMGTISSLRSRSKAKPTTQHSEDSHPLKLPTRQTDETTSPDHPEANPVDETPMGDTQQQ</sequence>
<feature type="compositionally biased region" description="Polar residues" evidence="1">
    <location>
        <begin position="336"/>
        <end position="352"/>
    </location>
</feature>
<feature type="compositionally biased region" description="Basic and acidic residues" evidence="1">
    <location>
        <begin position="366"/>
        <end position="377"/>
    </location>
</feature>
<feature type="compositionally biased region" description="Polar residues" evidence="1">
    <location>
        <begin position="207"/>
        <end position="216"/>
    </location>
</feature>
<feature type="region of interest" description="Disordered" evidence="1">
    <location>
        <begin position="188"/>
        <end position="392"/>
    </location>
</feature>
<dbReference type="EMBL" id="JANBPY010002366">
    <property type="protein sequence ID" value="KAJ1955314.1"/>
    <property type="molecule type" value="Genomic_DNA"/>
</dbReference>